<name>A0ABS8Y707_DATST</name>
<evidence type="ECO:0000313" key="2">
    <source>
        <dbReference type="EMBL" id="MCE5166789.1"/>
    </source>
</evidence>
<comment type="caution">
    <text evidence="2">The sequence shown here is derived from an EMBL/GenBank/DDBJ whole genome shotgun (WGS) entry which is preliminary data.</text>
</comment>
<keyword evidence="3" id="KW-1185">Reference proteome</keyword>
<gene>
    <name evidence="2" type="ORF">HAX54_026546</name>
</gene>
<dbReference type="Proteomes" id="UP000823775">
    <property type="component" value="Unassembled WGS sequence"/>
</dbReference>
<accession>A0ABS8Y707</accession>
<feature type="region of interest" description="Disordered" evidence="1">
    <location>
        <begin position="67"/>
        <end position="156"/>
    </location>
</feature>
<protein>
    <submittedName>
        <fullName evidence="2">Uncharacterized protein</fullName>
    </submittedName>
</protein>
<dbReference type="EMBL" id="JACEIK010032197">
    <property type="protein sequence ID" value="MCE5166789.1"/>
    <property type="molecule type" value="Genomic_DNA"/>
</dbReference>
<sequence>MEQMWVRAGCTTQSKTHCTTQHLIDRVIGTAQGSQTLVAQRLLQQTVGSPNGLLKLVIVRSSAPKPLVTTRVKPKSQEAASATASPPLSKKGGEEAESDGDNAPANNANGSNDDAEESGDKDIEVEESGDKESAAEKSREYVEDSEPTTTPEARSKRWFVHGSRDVYYAGFALNEKGNPNCSIQEEPNI</sequence>
<proteinExistence type="predicted"/>
<feature type="compositionally biased region" description="Low complexity" evidence="1">
    <location>
        <begin position="101"/>
        <end position="112"/>
    </location>
</feature>
<evidence type="ECO:0000256" key="1">
    <source>
        <dbReference type="SAM" id="MobiDB-lite"/>
    </source>
</evidence>
<feature type="compositionally biased region" description="Basic and acidic residues" evidence="1">
    <location>
        <begin position="118"/>
        <end position="142"/>
    </location>
</feature>
<reference evidence="2 3" key="1">
    <citation type="journal article" date="2021" name="BMC Genomics">
        <title>Datura genome reveals duplications of psychoactive alkaloid biosynthetic genes and high mutation rate following tissue culture.</title>
        <authorList>
            <person name="Rajewski A."/>
            <person name="Carter-House D."/>
            <person name="Stajich J."/>
            <person name="Litt A."/>
        </authorList>
    </citation>
    <scope>NUCLEOTIDE SEQUENCE [LARGE SCALE GENOMIC DNA]</scope>
    <source>
        <strain evidence="2">AR-01</strain>
    </source>
</reference>
<organism evidence="2 3">
    <name type="scientific">Datura stramonium</name>
    <name type="common">Jimsonweed</name>
    <name type="synonym">Common thornapple</name>
    <dbReference type="NCBI Taxonomy" id="4076"/>
    <lineage>
        <taxon>Eukaryota</taxon>
        <taxon>Viridiplantae</taxon>
        <taxon>Streptophyta</taxon>
        <taxon>Embryophyta</taxon>
        <taxon>Tracheophyta</taxon>
        <taxon>Spermatophyta</taxon>
        <taxon>Magnoliopsida</taxon>
        <taxon>eudicotyledons</taxon>
        <taxon>Gunneridae</taxon>
        <taxon>Pentapetalae</taxon>
        <taxon>asterids</taxon>
        <taxon>lamiids</taxon>
        <taxon>Solanales</taxon>
        <taxon>Solanaceae</taxon>
        <taxon>Solanoideae</taxon>
        <taxon>Datureae</taxon>
        <taxon>Datura</taxon>
    </lineage>
</organism>
<evidence type="ECO:0000313" key="3">
    <source>
        <dbReference type="Proteomes" id="UP000823775"/>
    </source>
</evidence>